<protein>
    <submittedName>
        <fullName evidence="1">Uncharacterized protein</fullName>
    </submittedName>
</protein>
<accession>A0A644X7H3</accession>
<organism evidence="1">
    <name type="scientific">bioreactor metagenome</name>
    <dbReference type="NCBI Taxonomy" id="1076179"/>
    <lineage>
        <taxon>unclassified sequences</taxon>
        <taxon>metagenomes</taxon>
        <taxon>ecological metagenomes</taxon>
    </lineage>
</organism>
<comment type="caution">
    <text evidence="1">The sequence shown here is derived from an EMBL/GenBank/DDBJ whole genome shotgun (WGS) entry which is preliminary data.</text>
</comment>
<evidence type="ECO:0000313" key="1">
    <source>
        <dbReference type="EMBL" id="MPM10233.1"/>
    </source>
</evidence>
<sequence>MNSVEMAESVIISILKPVKNTLTVSKFRFVVKNAVVTAPAIEAEVFRKTMKLRFSPAVLLRAPANGNDSEANNKQGYR</sequence>
<proteinExistence type="predicted"/>
<reference evidence="1" key="1">
    <citation type="submission" date="2019-08" db="EMBL/GenBank/DDBJ databases">
        <authorList>
            <person name="Kucharzyk K."/>
            <person name="Murdoch R.W."/>
            <person name="Higgins S."/>
            <person name="Loffler F."/>
        </authorList>
    </citation>
    <scope>NUCLEOTIDE SEQUENCE</scope>
</reference>
<dbReference type="EMBL" id="VSSQ01001668">
    <property type="protein sequence ID" value="MPM10233.1"/>
    <property type="molecule type" value="Genomic_DNA"/>
</dbReference>
<dbReference type="AlphaFoldDB" id="A0A644X7H3"/>
<name>A0A644X7H3_9ZZZZ</name>
<gene>
    <name evidence="1" type="ORF">SDC9_56561</name>
</gene>